<evidence type="ECO:0000313" key="2">
    <source>
        <dbReference type="EMBL" id="KIM37569.1"/>
    </source>
</evidence>
<dbReference type="AlphaFoldDB" id="A0A0C3BZU5"/>
<accession>A0A0C3BZU5</accession>
<sequence>MSDTPGRTSAIFISAETYQGASMSAGADCPCWDRDQGKGTEARPQRAGGEKRRSSAP</sequence>
<evidence type="ECO:0000313" key="3">
    <source>
        <dbReference type="Proteomes" id="UP000053424"/>
    </source>
</evidence>
<keyword evidence="3" id="KW-1185">Reference proteome</keyword>
<feature type="compositionally biased region" description="Basic and acidic residues" evidence="1">
    <location>
        <begin position="31"/>
        <end position="57"/>
    </location>
</feature>
<organism evidence="2 3">
    <name type="scientific">Hebeloma cylindrosporum</name>
    <dbReference type="NCBI Taxonomy" id="76867"/>
    <lineage>
        <taxon>Eukaryota</taxon>
        <taxon>Fungi</taxon>
        <taxon>Dikarya</taxon>
        <taxon>Basidiomycota</taxon>
        <taxon>Agaricomycotina</taxon>
        <taxon>Agaricomycetes</taxon>
        <taxon>Agaricomycetidae</taxon>
        <taxon>Agaricales</taxon>
        <taxon>Agaricineae</taxon>
        <taxon>Hymenogastraceae</taxon>
        <taxon>Hebeloma</taxon>
    </lineage>
</organism>
<evidence type="ECO:0000256" key="1">
    <source>
        <dbReference type="SAM" id="MobiDB-lite"/>
    </source>
</evidence>
<dbReference type="EMBL" id="KN831796">
    <property type="protein sequence ID" value="KIM37569.1"/>
    <property type="molecule type" value="Genomic_DNA"/>
</dbReference>
<feature type="region of interest" description="Disordered" evidence="1">
    <location>
        <begin position="19"/>
        <end position="57"/>
    </location>
</feature>
<gene>
    <name evidence="2" type="ORF">M413DRAFT_448377</name>
</gene>
<reference evidence="2 3" key="1">
    <citation type="submission" date="2014-04" db="EMBL/GenBank/DDBJ databases">
        <authorList>
            <consortium name="DOE Joint Genome Institute"/>
            <person name="Kuo A."/>
            <person name="Gay G."/>
            <person name="Dore J."/>
            <person name="Kohler A."/>
            <person name="Nagy L.G."/>
            <person name="Floudas D."/>
            <person name="Copeland A."/>
            <person name="Barry K.W."/>
            <person name="Cichocki N."/>
            <person name="Veneault-Fourrey C."/>
            <person name="LaButti K."/>
            <person name="Lindquist E.A."/>
            <person name="Lipzen A."/>
            <person name="Lundell T."/>
            <person name="Morin E."/>
            <person name="Murat C."/>
            <person name="Sun H."/>
            <person name="Tunlid A."/>
            <person name="Henrissat B."/>
            <person name="Grigoriev I.V."/>
            <person name="Hibbett D.S."/>
            <person name="Martin F."/>
            <person name="Nordberg H.P."/>
            <person name="Cantor M.N."/>
            <person name="Hua S.X."/>
        </authorList>
    </citation>
    <scope>NUCLEOTIDE SEQUENCE [LARGE SCALE GENOMIC DNA]</scope>
    <source>
        <strain evidence="3">h7</strain>
    </source>
</reference>
<dbReference type="HOGENOM" id="CLU_2996707_0_0_1"/>
<dbReference type="Proteomes" id="UP000053424">
    <property type="component" value="Unassembled WGS sequence"/>
</dbReference>
<name>A0A0C3BZU5_HEBCY</name>
<protein>
    <submittedName>
        <fullName evidence="2">Uncharacterized protein</fullName>
    </submittedName>
</protein>
<reference evidence="3" key="2">
    <citation type="submission" date="2015-01" db="EMBL/GenBank/DDBJ databases">
        <title>Evolutionary Origins and Diversification of the Mycorrhizal Mutualists.</title>
        <authorList>
            <consortium name="DOE Joint Genome Institute"/>
            <consortium name="Mycorrhizal Genomics Consortium"/>
            <person name="Kohler A."/>
            <person name="Kuo A."/>
            <person name="Nagy L.G."/>
            <person name="Floudas D."/>
            <person name="Copeland A."/>
            <person name="Barry K.W."/>
            <person name="Cichocki N."/>
            <person name="Veneault-Fourrey C."/>
            <person name="LaButti K."/>
            <person name="Lindquist E.A."/>
            <person name="Lipzen A."/>
            <person name="Lundell T."/>
            <person name="Morin E."/>
            <person name="Murat C."/>
            <person name="Riley R."/>
            <person name="Ohm R."/>
            <person name="Sun H."/>
            <person name="Tunlid A."/>
            <person name="Henrissat B."/>
            <person name="Grigoriev I.V."/>
            <person name="Hibbett D.S."/>
            <person name="Martin F."/>
        </authorList>
    </citation>
    <scope>NUCLEOTIDE SEQUENCE [LARGE SCALE GENOMIC DNA]</scope>
    <source>
        <strain evidence="3">h7</strain>
    </source>
</reference>
<proteinExistence type="predicted"/>